<feature type="transmembrane region" description="Helical" evidence="1">
    <location>
        <begin position="252"/>
        <end position="271"/>
    </location>
</feature>
<dbReference type="GO" id="GO:0009055">
    <property type="term" value="F:electron transfer activity"/>
    <property type="evidence" value="ECO:0007669"/>
    <property type="project" value="InterPro"/>
</dbReference>
<evidence type="ECO:0000313" key="3">
    <source>
        <dbReference type="EMBL" id="MBT1159766.1"/>
    </source>
</evidence>
<feature type="transmembrane region" description="Helical" evidence="1">
    <location>
        <begin position="87"/>
        <end position="105"/>
    </location>
</feature>
<dbReference type="SUPFAM" id="SSF46626">
    <property type="entry name" value="Cytochrome c"/>
    <property type="match status" value="1"/>
</dbReference>
<keyword evidence="1" id="KW-1133">Transmembrane helix</keyword>
<dbReference type="Pfam" id="PF06181">
    <property type="entry name" value="Urate_ox_N"/>
    <property type="match status" value="1"/>
</dbReference>
<dbReference type="Proteomes" id="UP001138921">
    <property type="component" value="Unassembled WGS sequence"/>
</dbReference>
<keyword evidence="1" id="KW-0812">Transmembrane</keyword>
<feature type="transmembrane region" description="Helical" evidence="1">
    <location>
        <begin position="176"/>
        <end position="197"/>
    </location>
</feature>
<name>A0A9X1D8X6_9HYPH</name>
<sequence>MYDLAFFMEWASFAVRWLHVITAMAWIGSSFYFIALDLGLRKHANLPVGAHGEEWQVHGGGFYHIQKYLVAPAQMPEHLTWFKWESYATWLSGFALLCLVYYGGAELFLIDRNVLDVSAPVAIAISLASIGIGWLIYDQLCKSKLGDHDTLLMIILYAVVVFMSWGYTQLFTGRAAFLHLGAFTATIMSANVFMTIIPNQKIVVADLIAGRKPDPKYGKIAKTRSTHNNYLTLPVVFLMLSNHYPLAFGTEFNWVIASLIFIIGVLIRHYFNTLHKREGNPHWTWLAAGIVFIIIMWLSTVPKVLTGEDKNASVTTAPFVASAQFPKVRDTVLGRCAMCHANEPSYEGVYHAPKGVVLETDNAIAQHAREIYLQAGRSHAMPPANVTQITPEERALLVAWYEQARK</sequence>
<feature type="transmembrane region" description="Helical" evidence="1">
    <location>
        <begin position="283"/>
        <end position="301"/>
    </location>
</feature>
<dbReference type="GO" id="GO:0020037">
    <property type="term" value="F:heme binding"/>
    <property type="evidence" value="ECO:0007669"/>
    <property type="project" value="InterPro"/>
</dbReference>
<reference evidence="3" key="1">
    <citation type="journal article" date="2021" name="Microorganisms">
        <title>Phylogenomic Reconstruction and Metabolic Potential of the Genus Aminobacter.</title>
        <authorList>
            <person name="Artuso I."/>
            <person name="Turrini P."/>
            <person name="Pirolo M."/>
            <person name="Lugli G.A."/>
            <person name="Ventura M."/>
            <person name="Visca P."/>
        </authorList>
    </citation>
    <scope>NUCLEOTIDE SEQUENCE</scope>
    <source>
        <strain evidence="3">LMG 26462</strain>
    </source>
</reference>
<evidence type="ECO:0000259" key="2">
    <source>
        <dbReference type="Pfam" id="PF06181"/>
    </source>
</evidence>
<dbReference type="InterPro" id="IPR010389">
    <property type="entry name" value="Urate_ox_N"/>
</dbReference>
<dbReference type="RefSeq" id="WP_214393566.1">
    <property type="nucleotide sequence ID" value="NZ_JAFLWW010000013.1"/>
</dbReference>
<evidence type="ECO:0000313" key="4">
    <source>
        <dbReference type="Proteomes" id="UP001138921"/>
    </source>
</evidence>
<organism evidence="3 4">
    <name type="scientific">Aminobacter anthyllidis</name>
    <dbReference type="NCBI Taxonomy" id="1035067"/>
    <lineage>
        <taxon>Bacteria</taxon>
        <taxon>Pseudomonadati</taxon>
        <taxon>Pseudomonadota</taxon>
        <taxon>Alphaproteobacteria</taxon>
        <taxon>Hyphomicrobiales</taxon>
        <taxon>Phyllobacteriaceae</taxon>
        <taxon>Aminobacter</taxon>
    </lineage>
</organism>
<dbReference type="InterPro" id="IPR036909">
    <property type="entry name" value="Cyt_c-like_dom_sf"/>
</dbReference>
<gene>
    <name evidence="3" type="ORF">J1C56_29875</name>
</gene>
<dbReference type="EMBL" id="JAFLWW010000013">
    <property type="protein sequence ID" value="MBT1159766.1"/>
    <property type="molecule type" value="Genomic_DNA"/>
</dbReference>
<keyword evidence="4" id="KW-1185">Reference proteome</keyword>
<feature type="transmembrane region" description="Helical" evidence="1">
    <location>
        <begin position="117"/>
        <end position="137"/>
    </location>
</feature>
<keyword evidence="1" id="KW-0472">Membrane</keyword>
<comment type="caution">
    <text evidence="3">The sequence shown here is derived from an EMBL/GenBank/DDBJ whole genome shotgun (WGS) entry which is preliminary data.</text>
</comment>
<feature type="transmembrane region" description="Helical" evidence="1">
    <location>
        <begin position="17"/>
        <end position="36"/>
    </location>
</feature>
<feature type="transmembrane region" description="Helical" evidence="1">
    <location>
        <begin position="149"/>
        <end position="170"/>
    </location>
</feature>
<reference evidence="3" key="2">
    <citation type="submission" date="2021-03" db="EMBL/GenBank/DDBJ databases">
        <authorList>
            <person name="Artuso I."/>
            <person name="Turrini P."/>
            <person name="Pirolo M."/>
            <person name="Lugli G.A."/>
            <person name="Ventura M."/>
            <person name="Visca P."/>
        </authorList>
    </citation>
    <scope>NUCLEOTIDE SEQUENCE</scope>
    <source>
        <strain evidence="3">LMG 26462</strain>
    </source>
</reference>
<proteinExistence type="predicted"/>
<accession>A0A9X1D8X6</accession>
<dbReference type="AlphaFoldDB" id="A0A9X1D8X6"/>
<evidence type="ECO:0000256" key="1">
    <source>
        <dbReference type="SAM" id="Phobius"/>
    </source>
</evidence>
<protein>
    <submittedName>
        <fullName evidence="3">Urate hydroxylase PuuD</fullName>
    </submittedName>
</protein>
<feature type="domain" description="Urate oxidase N-terminal" evidence="2">
    <location>
        <begin position="6"/>
        <end position="299"/>
    </location>
</feature>